<keyword evidence="3" id="KW-1003">Cell membrane</keyword>
<keyword evidence="6 8" id="KW-1133">Transmembrane helix</keyword>
<keyword evidence="11" id="KW-1185">Reference proteome</keyword>
<feature type="transmembrane region" description="Helical" evidence="8">
    <location>
        <begin position="58"/>
        <end position="81"/>
    </location>
</feature>
<dbReference type="InterPro" id="IPR000515">
    <property type="entry name" value="MetI-like"/>
</dbReference>
<dbReference type="PROSITE" id="PS50928">
    <property type="entry name" value="ABC_TM1"/>
    <property type="match status" value="2"/>
</dbReference>
<evidence type="ECO:0000256" key="5">
    <source>
        <dbReference type="ARBA" id="ARBA00022692"/>
    </source>
</evidence>
<feature type="transmembrane region" description="Helical" evidence="8">
    <location>
        <begin position="384"/>
        <end position="404"/>
    </location>
</feature>
<comment type="similarity">
    <text evidence="8">Belongs to the binding-protein-dependent transport system permease family.</text>
</comment>
<dbReference type="Proteomes" id="UP000323824">
    <property type="component" value="Chromosome"/>
</dbReference>
<reference evidence="10 11" key="2">
    <citation type="submission" date="2019-09" db="EMBL/GenBank/DDBJ databases">
        <title>Complete Genome Sequence and Methylome Analysis of free living Spirochaetas.</title>
        <authorList>
            <person name="Leshcheva N."/>
            <person name="Mikheeva N."/>
        </authorList>
    </citation>
    <scope>NUCLEOTIDE SEQUENCE [LARGE SCALE GENOMIC DNA]</scope>
    <source>
        <strain evidence="10 11">P</strain>
    </source>
</reference>
<dbReference type="Gene3D" id="1.10.3720.10">
    <property type="entry name" value="MetI-like"/>
    <property type="match status" value="2"/>
</dbReference>
<evidence type="ECO:0000256" key="4">
    <source>
        <dbReference type="ARBA" id="ARBA00022519"/>
    </source>
</evidence>
<keyword evidence="2 8" id="KW-0813">Transport</keyword>
<feature type="transmembrane region" description="Helical" evidence="8">
    <location>
        <begin position="134"/>
        <end position="154"/>
    </location>
</feature>
<accession>A0A5C1QBB2</accession>
<dbReference type="SUPFAM" id="SSF161098">
    <property type="entry name" value="MetI-like"/>
    <property type="match status" value="2"/>
</dbReference>
<evidence type="ECO:0000259" key="9">
    <source>
        <dbReference type="PROSITE" id="PS50928"/>
    </source>
</evidence>
<evidence type="ECO:0000256" key="8">
    <source>
        <dbReference type="RuleBase" id="RU363032"/>
    </source>
</evidence>
<dbReference type="EMBL" id="CP035807">
    <property type="protein sequence ID" value="QEN03452.1"/>
    <property type="molecule type" value="Genomic_DNA"/>
</dbReference>
<evidence type="ECO:0000256" key="3">
    <source>
        <dbReference type="ARBA" id="ARBA00022475"/>
    </source>
</evidence>
<feature type="domain" description="ABC transmembrane type-1" evidence="9">
    <location>
        <begin position="54"/>
        <end position="258"/>
    </location>
</feature>
<feature type="transmembrane region" description="Helical" evidence="8">
    <location>
        <begin position="520"/>
        <end position="541"/>
    </location>
</feature>
<feature type="transmembrane region" description="Helical" evidence="8">
    <location>
        <begin position="350"/>
        <end position="372"/>
    </location>
</feature>
<evidence type="ECO:0000313" key="10">
    <source>
        <dbReference type="EMBL" id="QEN03452.1"/>
    </source>
</evidence>
<dbReference type="GO" id="GO:0005886">
    <property type="term" value="C:plasma membrane"/>
    <property type="evidence" value="ECO:0007669"/>
    <property type="project" value="UniProtKB-SubCell"/>
</dbReference>
<gene>
    <name evidence="10" type="ORF">EW093_01610</name>
</gene>
<feature type="transmembrane region" description="Helical" evidence="8">
    <location>
        <begin position="469"/>
        <end position="490"/>
    </location>
</feature>
<reference evidence="10 11" key="1">
    <citation type="submission" date="2019-02" db="EMBL/GenBank/DDBJ databases">
        <authorList>
            <person name="Fomenkov A."/>
            <person name="Dubinina G."/>
            <person name="Grabovich M."/>
            <person name="Vincze T."/>
            <person name="Roberts R.J."/>
        </authorList>
    </citation>
    <scope>NUCLEOTIDE SEQUENCE [LARGE SCALE GENOMIC DNA]</scope>
    <source>
        <strain evidence="10 11">P</strain>
    </source>
</reference>
<keyword evidence="7 8" id="KW-0472">Membrane</keyword>
<organism evidence="10 11">
    <name type="scientific">Thiospirochaeta perfilievii</name>
    <dbReference type="NCBI Taxonomy" id="252967"/>
    <lineage>
        <taxon>Bacteria</taxon>
        <taxon>Pseudomonadati</taxon>
        <taxon>Spirochaetota</taxon>
        <taxon>Spirochaetia</taxon>
        <taxon>Spirochaetales</taxon>
        <taxon>Spirochaetaceae</taxon>
        <taxon>Thiospirochaeta</taxon>
    </lineage>
</organism>
<dbReference type="AlphaFoldDB" id="A0A5C1QBB2"/>
<dbReference type="CDD" id="cd06261">
    <property type="entry name" value="TM_PBP2"/>
    <property type="match status" value="2"/>
</dbReference>
<keyword evidence="4" id="KW-0997">Cell inner membrane</keyword>
<keyword evidence="5 8" id="KW-0812">Transmembrane</keyword>
<dbReference type="OrthoDB" id="57323at2"/>
<evidence type="ECO:0000256" key="6">
    <source>
        <dbReference type="ARBA" id="ARBA00022989"/>
    </source>
</evidence>
<dbReference type="GO" id="GO:0055085">
    <property type="term" value="P:transmembrane transport"/>
    <property type="evidence" value="ECO:0007669"/>
    <property type="project" value="InterPro"/>
</dbReference>
<proteinExistence type="inferred from homology"/>
<feature type="transmembrane region" description="Helical" evidence="8">
    <location>
        <begin position="93"/>
        <end position="114"/>
    </location>
</feature>
<feature type="transmembrane region" description="Helical" evidence="8">
    <location>
        <begin position="239"/>
        <end position="261"/>
    </location>
</feature>
<feature type="transmembrane region" description="Helical" evidence="8">
    <location>
        <begin position="416"/>
        <end position="437"/>
    </location>
</feature>
<dbReference type="PANTHER" id="PTHR43357">
    <property type="entry name" value="INNER MEMBRANE ABC TRANSPORTER PERMEASE PROTEIN YDCV"/>
    <property type="match status" value="1"/>
</dbReference>
<dbReference type="RefSeq" id="WP_149566711.1">
    <property type="nucleotide sequence ID" value="NZ_CP035807.1"/>
</dbReference>
<feature type="domain" description="ABC transmembrane type-1" evidence="9">
    <location>
        <begin position="346"/>
        <end position="541"/>
    </location>
</feature>
<feature type="transmembrane region" description="Helical" evidence="8">
    <location>
        <begin position="289"/>
        <end position="314"/>
    </location>
</feature>
<dbReference type="PANTHER" id="PTHR43357:SF4">
    <property type="entry name" value="INNER MEMBRANE ABC TRANSPORTER PERMEASE PROTEIN YDCV"/>
    <property type="match status" value="1"/>
</dbReference>
<sequence>MKKVVITSILLWVLFSFILFPMLKTFQISLTGDNGFSIVNYIDFFSNKAYVIALKNSITIGLITVLVCGVIGTTLAFLINFIDMPFKNIIDKLLMLPIVLPGLIIVFAFMQLYGESGIITKSVQTLFKLDKPPFALLGLKGIIFIHAYTQYVFFYMNVSLAIKQIDRCAIDAAINLGSTRWQVFTKIIIPFTKPALIASAIITFMTGIGSFSAPSIIGGSYKVMTTQILLSKANNFMDVAATQVVILTLVSLTYLGVLRYYENKIKFRSSVKSIKIKPYKVKNNFLRGLLLLLLLFLILSILLPVITIVVLSFVKPGTWMIDIYPREFSLDNYIRIFQKSRSLAPFINSLFMALITALISIVVAIPASYIIVKTKSKFKLIIELLIMLPWAIPSSAIAINMINAFNKPTVFSGNKILVGTFILLPLAYFVSLIPLMFRSTTISLQHLNDTYIEASKSLKANHLQTFRRVILPLITPGVISGVMLIVIRSIGEYTISAFLYTVQNRPISIAMVNGIFEYEIGLTMAYGSLIVLLTLLANLLIGKLSKN</sequence>
<evidence type="ECO:0000256" key="2">
    <source>
        <dbReference type="ARBA" id="ARBA00022448"/>
    </source>
</evidence>
<dbReference type="KEGG" id="sper:EW093_01610"/>
<dbReference type="Pfam" id="PF00528">
    <property type="entry name" value="BPD_transp_1"/>
    <property type="match status" value="2"/>
</dbReference>
<feature type="transmembrane region" description="Helical" evidence="8">
    <location>
        <begin position="195"/>
        <end position="219"/>
    </location>
</feature>
<comment type="subcellular location">
    <subcellularLocation>
        <location evidence="1">Cell inner membrane</location>
        <topology evidence="1">Multi-pass membrane protein</topology>
    </subcellularLocation>
    <subcellularLocation>
        <location evidence="8">Cell membrane</location>
        <topology evidence="8">Multi-pass membrane protein</topology>
    </subcellularLocation>
</comment>
<evidence type="ECO:0000256" key="7">
    <source>
        <dbReference type="ARBA" id="ARBA00023136"/>
    </source>
</evidence>
<name>A0A5C1QBB2_9SPIO</name>
<evidence type="ECO:0000313" key="11">
    <source>
        <dbReference type="Proteomes" id="UP000323824"/>
    </source>
</evidence>
<evidence type="ECO:0000256" key="1">
    <source>
        <dbReference type="ARBA" id="ARBA00004429"/>
    </source>
</evidence>
<protein>
    <submittedName>
        <fullName evidence="10">Iron ABC transporter permease</fullName>
    </submittedName>
</protein>
<dbReference type="InterPro" id="IPR035906">
    <property type="entry name" value="MetI-like_sf"/>
</dbReference>